<proteinExistence type="inferred from homology"/>
<evidence type="ECO:0000256" key="2">
    <source>
        <dbReference type="PIRSR" id="PIRSR001221-1"/>
    </source>
</evidence>
<dbReference type="PANTHER" id="PTHR43372:SF4">
    <property type="entry name" value="FATTY-ACID AMIDE HYDROLASE 2"/>
    <property type="match status" value="1"/>
</dbReference>
<dbReference type="Pfam" id="PF01425">
    <property type="entry name" value="Amidase"/>
    <property type="match status" value="1"/>
</dbReference>
<comment type="similarity">
    <text evidence="1">Belongs to the amidase family.</text>
</comment>
<keyword evidence="5" id="KW-1185">Reference proteome</keyword>
<dbReference type="PIRSF" id="PIRSF001221">
    <property type="entry name" value="Amidase_fungi"/>
    <property type="match status" value="1"/>
</dbReference>
<dbReference type="InterPro" id="IPR020556">
    <property type="entry name" value="Amidase_CS"/>
</dbReference>
<dbReference type="PANTHER" id="PTHR43372">
    <property type="entry name" value="FATTY-ACID AMIDE HYDROLASE"/>
    <property type="match status" value="1"/>
</dbReference>
<reference evidence="4" key="2">
    <citation type="journal article" date="2023" name="Science">
        <title>Genomic signatures of disease resistance in endangered staghorn corals.</title>
        <authorList>
            <person name="Vollmer S.V."/>
            <person name="Selwyn J.D."/>
            <person name="Despard B.A."/>
            <person name="Roesel C.L."/>
        </authorList>
    </citation>
    <scope>NUCLEOTIDE SEQUENCE</scope>
    <source>
        <strain evidence="4">K2</strain>
    </source>
</reference>
<feature type="domain" description="Amidase" evidence="3">
    <location>
        <begin position="75"/>
        <end position="515"/>
    </location>
</feature>
<keyword evidence="4" id="KW-0378">Hydrolase</keyword>
<evidence type="ECO:0000256" key="1">
    <source>
        <dbReference type="ARBA" id="ARBA00009199"/>
    </source>
</evidence>
<sequence length="542" mass="59596">MDILWEGLPVFSFAVQTIESRIASLWDNYFHVSEFVYGKRGVCVPQPKNPILHLQGHVIAEKIKKRELTCEETSKAFIERIHQVNPLLNAVVGDRFEEAIAEARYIDKVLDSDAPECDERKSFLLGKPLLGVPVTVKESLACKGLSHTVGLVDRKDAIASEDAKVVENLRKAGAIPIAVTNCSELCMWCETGNQLYGRTNNPYDSSKMAGGSSGGEGSIISAAGSVCGVGSDVGGSVRIPAFFNGIFAHKPSPSVVPSDGHEPEAGTVASSEFLGIGPMCRYADDLAPMLKAMAGPNARELGLDEEVDLSYLKIYTVHQSHFPLLTSKLVDSELLERQKQVCNFLEQHFCATVRDAGIKSFKYSPLIWIAMCSFSNDKLGAKLEHYRKETEKINPAVEIFKSLIGYSKYHWATMSVLLTESFHNSYPGAFWKFFEVGSRMREDIQDLLGNDGILLYPSYPHTALAHQRCSLAPMNFSFPGIFNVMHLPVTQCPLGVNSNGLPLGVQIVAGKNNDKLSIAVAKQLEKEFGGWKQWYPGKSSNP</sequence>
<evidence type="ECO:0000313" key="4">
    <source>
        <dbReference type="EMBL" id="KAK2557957.1"/>
    </source>
</evidence>
<dbReference type="PROSITE" id="PS00571">
    <property type="entry name" value="AMIDASES"/>
    <property type="match status" value="1"/>
</dbReference>
<dbReference type="SUPFAM" id="SSF75304">
    <property type="entry name" value="Amidase signature (AS) enzymes"/>
    <property type="match status" value="1"/>
</dbReference>
<dbReference type="InterPro" id="IPR023631">
    <property type="entry name" value="Amidase_dom"/>
</dbReference>
<evidence type="ECO:0000259" key="3">
    <source>
        <dbReference type="Pfam" id="PF01425"/>
    </source>
</evidence>
<feature type="active site" description="Charge relay system" evidence="2">
    <location>
        <position position="137"/>
    </location>
</feature>
<dbReference type="GO" id="GO:0012505">
    <property type="term" value="C:endomembrane system"/>
    <property type="evidence" value="ECO:0007669"/>
    <property type="project" value="TreeGrafter"/>
</dbReference>
<feature type="active site" description="Charge relay system" evidence="2">
    <location>
        <position position="212"/>
    </location>
</feature>
<gene>
    <name evidence="4" type="ORF">P5673_019519</name>
</gene>
<dbReference type="GO" id="GO:0016787">
    <property type="term" value="F:hydrolase activity"/>
    <property type="evidence" value="ECO:0007669"/>
    <property type="project" value="UniProtKB-KW"/>
</dbReference>
<name>A0AAD9V1S2_ACRCE</name>
<accession>A0AAD9V1S2</accession>
<evidence type="ECO:0000313" key="5">
    <source>
        <dbReference type="Proteomes" id="UP001249851"/>
    </source>
</evidence>
<feature type="active site" description="Acyl-ester intermediate" evidence="2">
    <location>
        <position position="236"/>
    </location>
</feature>
<dbReference type="EMBL" id="JARQWQ010000046">
    <property type="protein sequence ID" value="KAK2557957.1"/>
    <property type="molecule type" value="Genomic_DNA"/>
</dbReference>
<protein>
    <submittedName>
        <fullName evidence="4">Fatty-acid amide hydrolase 2</fullName>
    </submittedName>
</protein>
<comment type="caution">
    <text evidence="4">The sequence shown here is derived from an EMBL/GenBank/DDBJ whole genome shotgun (WGS) entry which is preliminary data.</text>
</comment>
<organism evidence="4 5">
    <name type="scientific">Acropora cervicornis</name>
    <name type="common">Staghorn coral</name>
    <dbReference type="NCBI Taxonomy" id="6130"/>
    <lineage>
        <taxon>Eukaryota</taxon>
        <taxon>Metazoa</taxon>
        <taxon>Cnidaria</taxon>
        <taxon>Anthozoa</taxon>
        <taxon>Hexacorallia</taxon>
        <taxon>Scleractinia</taxon>
        <taxon>Astrocoeniina</taxon>
        <taxon>Acroporidae</taxon>
        <taxon>Acropora</taxon>
    </lineage>
</organism>
<dbReference type="Gene3D" id="3.90.1300.10">
    <property type="entry name" value="Amidase signature (AS) domain"/>
    <property type="match status" value="1"/>
</dbReference>
<dbReference type="InterPro" id="IPR036928">
    <property type="entry name" value="AS_sf"/>
</dbReference>
<dbReference type="InterPro" id="IPR052739">
    <property type="entry name" value="FAAH2"/>
</dbReference>
<dbReference type="AlphaFoldDB" id="A0AAD9V1S2"/>
<dbReference type="Proteomes" id="UP001249851">
    <property type="component" value="Unassembled WGS sequence"/>
</dbReference>
<reference evidence="4" key="1">
    <citation type="journal article" date="2023" name="G3 (Bethesda)">
        <title>Whole genome assembly and annotation of the endangered Caribbean coral Acropora cervicornis.</title>
        <authorList>
            <person name="Selwyn J.D."/>
            <person name="Vollmer S.V."/>
        </authorList>
    </citation>
    <scope>NUCLEOTIDE SEQUENCE</scope>
    <source>
        <strain evidence="4">K2</strain>
    </source>
</reference>